<feature type="active site" description="Charge relay system" evidence="6">
    <location>
        <position position="185"/>
    </location>
</feature>
<gene>
    <name evidence="11" type="primary">prb1-0</name>
    <name evidence="11" type="ORF">C8035_v000653</name>
</gene>
<dbReference type="PANTHER" id="PTHR43806">
    <property type="entry name" value="PEPTIDASE S8"/>
    <property type="match status" value="1"/>
</dbReference>
<dbReference type="PANTHER" id="PTHR43806:SF58">
    <property type="entry name" value="ALKALINE PROTEASE 1-RELATED"/>
    <property type="match status" value="1"/>
</dbReference>
<accession>A0A4R8QAX0</accession>
<evidence type="ECO:0000256" key="4">
    <source>
        <dbReference type="ARBA" id="ARBA00022801"/>
    </source>
</evidence>
<evidence type="ECO:0000313" key="12">
    <source>
        <dbReference type="Proteomes" id="UP000295083"/>
    </source>
</evidence>
<evidence type="ECO:0000313" key="11">
    <source>
        <dbReference type="EMBL" id="TDZ33946.1"/>
    </source>
</evidence>
<evidence type="ECO:0000259" key="10">
    <source>
        <dbReference type="Pfam" id="PF05922"/>
    </source>
</evidence>
<feature type="active site" description="Charge relay system" evidence="6">
    <location>
        <position position="216"/>
    </location>
</feature>
<feature type="signal peptide" evidence="8">
    <location>
        <begin position="1"/>
        <end position="20"/>
    </location>
</feature>
<dbReference type="SUPFAM" id="SSF52743">
    <property type="entry name" value="Subtilisin-like"/>
    <property type="match status" value="1"/>
</dbReference>
<dbReference type="GO" id="GO:0006508">
    <property type="term" value="P:proteolysis"/>
    <property type="evidence" value="ECO:0007669"/>
    <property type="project" value="UniProtKB-KW"/>
</dbReference>
<evidence type="ECO:0000256" key="8">
    <source>
        <dbReference type="SAM" id="SignalP"/>
    </source>
</evidence>
<dbReference type="InterPro" id="IPR010259">
    <property type="entry name" value="S8pro/Inhibitor_I9"/>
</dbReference>
<comment type="caution">
    <text evidence="11">The sequence shown here is derived from an EMBL/GenBank/DDBJ whole genome shotgun (WGS) entry which is preliminary data.</text>
</comment>
<feature type="domain" description="Inhibitor I9" evidence="10">
    <location>
        <begin position="53"/>
        <end position="128"/>
    </location>
</feature>
<dbReference type="InterPro" id="IPR006311">
    <property type="entry name" value="TAT_signal"/>
</dbReference>
<dbReference type="GO" id="GO:0005576">
    <property type="term" value="C:extracellular region"/>
    <property type="evidence" value="ECO:0007669"/>
    <property type="project" value="UniProtKB-ARBA"/>
</dbReference>
<name>A0A4R8QAX0_9PEZI</name>
<keyword evidence="3 8" id="KW-0732">Signal</keyword>
<dbReference type="CDD" id="cd04077">
    <property type="entry name" value="Peptidases_S8_PCSK9_ProteinaseK_like"/>
    <property type="match status" value="1"/>
</dbReference>
<dbReference type="Pfam" id="PF05922">
    <property type="entry name" value="Inhibitor_I9"/>
    <property type="match status" value="1"/>
</dbReference>
<organism evidence="11 12">
    <name type="scientific">Colletotrichum spinosum</name>
    <dbReference type="NCBI Taxonomy" id="1347390"/>
    <lineage>
        <taxon>Eukaryota</taxon>
        <taxon>Fungi</taxon>
        <taxon>Dikarya</taxon>
        <taxon>Ascomycota</taxon>
        <taxon>Pezizomycotina</taxon>
        <taxon>Sordariomycetes</taxon>
        <taxon>Hypocreomycetidae</taxon>
        <taxon>Glomerellales</taxon>
        <taxon>Glomerellaceae</taxon>
        <taxon>Colletotrichum</taxon>
        <taxon>Colletotrichum orbiculare species complex</taxon>
    </lineage>
</organism>
<dbReference type="InterPro" id="IPR050131">
    <property type="entry name" value="Peptidase_S8_subtilisin-like"/>
</dbReference>
<dbReference type="InterPro" id="IPR034193">
    <property type="entry name" value="PCSK9_ProteinaseK-like"/>
</dbReference>
<sequence>MINVRRIALAIGALLPAVLAAPAAAPAAAAPGAAASAAAPAAVKRAEDIVPGKYIVTLKETAAVESHLDWVSDVHKRSLGKRDTAGVENKFNISSWNAYSGEFDDATIEEIKKNPEVALVEPDYYVYLNFTVEEVTTDEANEKRALTTQSGAPWGLGSISHRTSGSTQYIYDTTAGANTYAYVIDSGVVVSHSQFGGRATLGYNAFTSAHTDTLGHGTHVAGTIGGSTYGVAKKTNLISVKVFEGARGTDSTILAGFNWAVNDITSKSRAARSVLNLSLGGPASSTWTTAINAAYTNGVLAVVAAGNGDDLGRPLPVSSQSPANVPNALTVAAIDSSWRPATFTNYGAGVDIFGPGVSILSAYIGGTSATASLSGTSMATPHVAGLVVYLQALEGLSTPAAVTSRIKALGTSGRITGTLSGSPNLVAYNGNGA</sequence>
<dbReference type="Gene3D" id="3.40.50.200">
    <property type="entry name" value="Peptidase S8/S53 domain"/>
    <property type="match status" value="1"/>
</dbReference>
<evidence type="ECO:0000256" key="6">
    <source>
        <dbReference type="PROSITE-ProRule" id="PRU01240"/>
    </source>
</evidence>
<dbReference type="InterPro" id="IPR023828">
    <property type="entry name" value="Peptidase_S8_Ser-AS"/>
</dbReference>
<dbReference type="PROSITE" id="PS00138">
    <property type="entry name" value="SUBTILASE_SER"/>
    <property type="match status" value="1"/>
</dbReference>
<protein>
    <submittedName>
        <fullName evidence="11">Alkaline proteinase</fullName>
    </submittedName>
</protein>
<evidence type="ECO:0000256" key="2">
    <source>
        <dbReference type="ARBA" id="ARBA00022670"/>
    </source>
</evidence>
<dbReference type="AlphaFoldDB" id="A0A4R8QAX0"/>
<feature type="domain" description="Peptidase S8/S53" evidence="9">
    <location>
        <begin position="183"/>
        <end position="402"/>
    </location>
</feature>
<keyword evidence="12" id="KW-1185">Reference proteome</keyword>
<dbReference type="Pfam" id="PF00082">
    <property type="entry name" value="Peptidase_S8"/>
    <property type="match status" value="1"/>
</dbReference>
<evidence type="ECO:0000256" key="3">
    <source>
        <dbReference type="ARBA" id="ARBA00022729"/>
    </source>
</evidence>
<dbReference type="PROSITE" id="PS51318">
    <property type="entry name" value="TAT"/>
    <property type="match status" value="1"/>
</dbReference>
<dbReference type="InterPro" id="IPR023827">
    <property type="entry name" value="Peptidase_S8_Asp-AS"/>
</dbReference>
<dbReference type="InterPro" id="IPR037045">
    <property type="entry name" value="S8pro/Inhibitor_I9_sf"/>
</dbReference>
<keyword evidence="5 6" id="KW-0720">Serine protease</keyword>
<comment type="similarity">
    <text evidence="1 6 7">Belongs to the peptidase S8 family.</text>
</comment>
<dbReference type="Gene3D" id="3.30.70.80">
    <property type="entry name" value="Peptidase S8 propeptide/proteinase inhibitor I9"/>
    <property type="match status" value="1"/>
</dbReference>
<dbReference type="PROSITE" id="PS51892">
    <property type="entry name" value="SUBTILASE"/>
    <property type="match status" value="1"/>
</dbReference>
<dbReference type="GO" id="GO:0004252">
    <property type="term" value="F:serine-type endopeptidase activity"/>
    <property type="evidence" value="ECO:0007669"/>
    <property type="project" value="UniProtKB-UniRule"/>
</dbReference>
<evidence type="ECO:0000256" key="1">
    <source>
        <dbReference type="ARBA" id="ARBA00011073"/>
    </source>
</evidence>
<dbReference type="PRINTS" id="PR00723">
    <property type="entry name" value="SUBTILISIN"/>
</dbReference>
<dbReference type="InterPro" id="IPR000209">
    <property type="entry name" value="Peptidase_S8/S53_dom"/>
</dbReference>
<feature type="chain" id="PRO_5020569487" evidence="8">
    <location>
        <begin position="21"/>
        <end position="433"/>
    </location>
</feature>
<dbReference type="InterPro" id="IPR022398">
    <property type="entry name" value="Peptidase_S8_His-AS"/>
</dbReference>
<dbReference type="InterPro" id="IPR036852">
    <property type="entry name" value="Peptidase_S8/S53_dom_sf"/>
</dbReference>
<feature type="active site" description="Charge relay system" evidence="6">
    <location>
        <position position="377"/>
    </location>
</feature>
<reference evidence="11 12" key="1">
    <citation type="submission" date="2018-11" db="EMBL/GenBank/DDBJ databases">
        <title>Genome sequence and assembly of Colletotrichum spinosum.</title>
        <authorList>
            <person name="Gan P."/>
            <person name="Shirasu K."/>
        </authorList>
    </citation>
    <scope>NUCLEOTIDE SEQUENCE [LARGE SCALE GENOMIC DNA]</scope>
    <source>
        <strain evidence="11 12">CBS 515.97</strain>
    </source>
</reference>
<dbReference type="InterPro" id="IPR015500">
    <property type="entry name" value="Peptidase_S8_subtilisin-rel"/>
</dbReference>
<dbReference type="PROSITE" id="PS00137">
    <property type="entry name" value="SUBTILASE_HIS"/>
    <property type="match status" value="1"/>
</dbReference>
<keyword evidence="4 6" id="KW-0378">Hydrolase</keyword>
<dbReference type="EMBL" id="QAPG01000057">
    <property type="protein sequence ID" value="TDZ33946.1"/>
    <property type="molecule type" value="Genomic_DNA"/>
</dbReference>
<dbReference type="PROSITE" id="PS00136">
    <property type="entry name" value="SUBTILASE_ASP"/>
    <property type="match status" value="1"/>
</dbReference>
<keyword evidence="2 6" id="KW-0645">Protease</keyword>
<dbReference type="SUPFAM" id="SSF54897">
    <property type="entry name" value="Protease propeptides/inhibitors"/>
    <property type="match status" value="1"/>
</dbReference>
<evidence type="ECO:0000256" key="5">
    <source>
        <dbReference type="ARBA" id="ARBA00022825"/>
    </source>
</evidence>
<dbReference type="Proteomes" id="UP000295083">
    <property type="component" value="Unassembled WGS sequence"/>
</dbReference>
<dbReference type="FunFam" id="3.40.50.200:FF:000007">
    <property type="entry name" value="Subtilisin-like serine protease"/>
    <property type="match status" value="1"/>
</dbReference>
<evidence type="ECO:0000256" key="7">
    <source>
        <dbReference type="RuleBase" id="RU003355"/>
    </source>
</evidence>
<evidence type="ECO:0000259" key="9">
    <source>
        <dbReference type="Pfam" id="PF00082"/>
    </source>
</evidence>
<proteinExistence type="inferred from homology"/>